<gene>
    <name evidence="2" type="ORF">GGP61_003644</name>
</gene>
<protein>
    <submittedName>
        <fullName evidence="2">Uncharacterized protein</fullName>
    </submittedName>
</protein>
<dbReference type="EMBL" id="JANUAE010000023">
    <property type="protein sequence ID" value="MCS3712008.1"/>
    <property type="molecule type" value="Genomic_DNA"/>
</dbReference>
<dbReference type="Proteomes" id="UP001155057">
    <property type="component" value="Unassembled WGS sequence"/>
</dbReference>
<evidence type="ECO:0000313" key="3">
    <source>
        <dbReference type="Proteomes" id="UP001155057"/>
    </source>
</evidence>
<feature type="region of interest" description="Disordered" evidence="1">
    <location>
        <begin position="124"/>
        <end position="150"/>
    </location>
</feature>
<organism evidence="2 3">
    <name type="scientific">Salinibacter ruber</name>
    <dbReference type="NCBI Taxonomy" id="146919"/>
    <lineage>
        <taxon>Bacteria</taxon>
        <taxon>Pseudomonadati</taxon>
        <taxon>Rhodothermota</taxon>
        <taxon>Rhodothermia</taxon>
        <taxon>Rhodothermales</taxon>
        <taxon>Salinibacteraceae</taxon>
        <taxon>Salinibacter</taxon>
    </lineage>
</organism>
<evidence type="ECO:0000256" key="1">
    <source>
        <dbReference type="SAM" id="MobiDB-lite"/>
    </source>
</evidence>
<sequence length="150" mass="17125">MTFPDNDPLLKLKKRATLRFEWTLHEGGLCHPDRMRELMGEIIHNELSALTEADMIEFARRYRGLNRHPTQGIVPGRVAKETHVRESLRELLNEHLGTVLWDKIHCGAQIRIRVQRDSIKIVGIGERPSQGKPAPRNAGSTSPKHSHCPF</sequence>
<proteinExistence type="predicted"/>
<name>A0A9X2QGF3_9BACT</name>
<comment type="caution">
    <text evidence="2">The sequence shown here is derived from an EMBL/GenBank/DDBJ whole genome shotgun (WGS) entry which is preliminary data.</text>
</comment>
<evidence type="ECO:0000313" key="2">
    <source>
        <dbReference type="EMBL" id="MCS3712008.1"/>
    </source>
</evidence>
<accession>A0A9X2QGF3</accession>
<dbReference type="AlphaFoldDB" id="A0A9X2QGF3"/>
<dbReference type="RefSeq" id="WP_259124694.1">
    <property type="nucleotide sequence ID" value="NZ_JANUAE010000023.1"/>
</dbReference>
<reference evidence="2" key="1">
    <citation type="submission" date="2022-08" db="EMBL/GenBank/DDBJ databases">
        <title>Genomic Encyclopedia of Type Strains, Phase V (KMG-V): Genome sequencing to study the core and pangenomes of soil and plant-associated prokaryotes.</title>
        <authorList>
            <person name="Whitman W."/>
        </authorList>
    </citation>
    <scope>NUCLEOTIDE SEQUENCE</scope>
    <source>
        <strain evidence="2">SP3049</strain>
    </source>
</reference>